<reference evidence="1 2" key="1">
    <citation type="submission" date="2016-10" db="EMBL/GenBank/DDBJ databases">
        <authorList>
            <person name="de Groot N.N."/>
        </authorList>
    </citation>
    <scope>NUCLEOTIDE SEQUENCE [LARGE SCALE GENOMIC DNA]</scope>
    <source>
        <strain evidence="1 2">Nm110</strain>
    </source>
</reference>
<proteinExistence type="predicted"/>
<dbReference type="AlphaFoldDB" id="A0A1H2RTL9"/>
<evidence type="ECO:0008006" key="3">
    <source>
        <dbReference type="Google" id="ProtNLM"/>
    </source>
</evidence>
<protein>
    <recommendedName>
        <fullName evidence="3">ATPase</fullName>
    </recommendedName>
</protein>
<gene>
    <name evidence="1" type="ORF">SAMN05421882_100593</name>
</gene>
<sequence>MSHSNKSFSTTVPPGFYTITRRDGIFQEKVHDAYKLRGKLHEPTVCPECNAVFHEGRWQWLPAPANAHKEMCSACHRIHDHYPAGFLTLEGPFFLAHREEIMHLVHHEEKYQRAEHPVKRIMEIEEKPDSTLITTTDIHLARGMGEKIHDSYQGELEFHYNPEENLLRVSWSR</sequence>
<dbReference type="NCBIfam" id="NF040826">
    <property type="entry name" value="lxa_BCAM0308"/>
    <property type="match status" value="1"/>
</dbReference>
<organism evidence="1 2">
    <name type="scientific">Nitrosomonas communis</name>
    <dbReference type="NCBI Taxonomy" id="44574"/>
    <lineage>
        <taxon>Bacteria</taxon>
        <taxon>Pseudomonadati</taxon>
        <taxon>Pseudomonadota</taxon>
        <taxon>Betaproteobacteria</taxon>
        <taxon>Nitrosomonadales</taxon>
        <taxon>Nitrosomonadaceae</taxon>
        <taxon>Nitrosomonas</taxon>
    </lineage>
</organism>
<accession>A0A1H2RTL9</accession>
<evidence type="ECO:0000313" key="2">
    <source>
        <dbReference type="Proteomes" id="UP000183454"/>
    </source>
</evidence>
<dbReference type="RefSeq" id="WP_074665499.1">
    <property type="nucleotide sequence ID" value="NZ_FNNH01000005.1"/>
</dbReference>
<dbReference type="EMBL" id="FNNH01000005">
    <property type="protein sequence ID" value="SDW22822.1"/>
    <property type="molecule type" value="Genomic_DNA"/>
</dbReference>
<name>A0A1H2RTL9_9PROT</name>
<evidence type="ECO:0000313" key="1">
    <source>
        <dbReference type="EMBL" id="SDW22822.1"/>
    </source>
</evidence>
<dbReference type="InterPro" id="IPR047706">
    <property type="entry name" value="BCAM0308-like"/>
</dbReference>
<dbReference type="Proteomes" id="UP000183454">
    <property type="component" value="Unassembled WGS sequence"/>
</dbReference>